<dbReference type="Proteomes" id="UP000026961">
    <property type="component" value="Chromosome 1"/>
</dbReference>
<reference evidence="2" key="1">
    <citation type="submission" date="2013-08" db="EMBL/GenBank/DDBJ databases">
        <title>Oryza genome evolution.</title>
        <authorList>
            <person name="Wing R.A."/>
            <person name="Panaud O."/>
            <person name="Oliveira A.C."/>
        </authorList>
    </citation>
    <scope>NUCLEOTIDE SEQUENCE</scope>
</reference>
<keyword evidence="3" id="KW-1185">Reference proteome</keyword>
<evidence type="ECO:0000313" key="2">
    <source>
        <dbReference type="EnsemblPlants" id="OGLUM01G18570.1"/>
    </source>
</evidence>
<proteinExistence type="predicted"/>
<evidence type="ECO:0000256" key="1">
    <source>
        <dbReference type="SAM" id="MobiDB-lite"/>
    </source>
</evidence>
<reference evidence="2" key="3">
    <citation type="submission" date="2018-05" db="EMBL/GenBank/DDBJ databases">
        <title>OgluRS3 (Oryza glumaepatula Reference Sequence Version 3).</title>
        <authorList>
            <person name="Zhang J."/>
            <person name="Kudrna D."/>
            <person name="Lee S."/>
            <person name="Talag J."/>
            <person name="Welchert J."/>
            <person name="Wing R.A."/>
        </authorList>
    </citation>
    <scope>NUCLEOTIDE SEQUENCE [LARGE SCALE GENOMIC DNA]</scope>
</reference>
<organism evidence="2">
    <name type="scientific">Oryza glumipatula</name>
    <dbReference type="NCBI Taxonomy" id="40148"/>
    <lineage>
        <taxon>Eukaryota</taxon>
        <taxon>Viridiplantae</taxon>
        <taxon>Streptophyta</taxon>
        <taxon>Embryophyta</taxon>
        <taxon>Tracheophyta</taxon>
        <taxon>Spermatophyta</taxon>
        <taxon>Magnoliopsida</taxon>
        <taxon>Liliopsida</taxon>
        <taxon>Poales</taxon>
        <taxon>Poaceae</taxon>
        <taxon>BOP clade</taxon>
        <taxon>Oryzoideae</taxon>
        <taxon>Oryzeae</taxon>
        <taxon>Oryzinae</taxon>
        <taxon>Oryza</taxon>
    </lineage>
</organism>
<reference evidence="2" key="2">
    <citation type="submission" date="2015-04" db="UniProtKB">
        <authorList>
            <consortium name="EnsemblPlants"/>
        </authorList>
    </citation>
    <scope>IDENTIFICATION</scope>
</reference>
<dbReference type="EnsemblPlants" id="OGLUM01G18570.1">
    <property type="protein sequence ID" value="OGLUM01G18570.1"/>
    <property type="gene ID" value="OGLUM01G18570"/>
</dbReference>
<accession>A0A0D9Y8T6</accession>
<feature type="region of interest" description="Disordered" evidence="1">
    <location>
        <begin position="1"/>
        <end position="95"/>
    </location>
</feature>
<name>A0A0D9Y8T6_9ORYZ</name>
<dbReference type="Gramene" id="OGLUM01G18570.1">
    <property type="protein sequence ID" value="OGLUM01G18570.1"/>
    <property type="gene ID" value="OGLUM01G18570"/>
</dbReference>
<evidence type="ECO:0000313" key="3">
    <source>
        <dbReference type="Proteomes" id="UP000026961"/>
    </source>
</evidence>
<protein>
    <submittedName>
        <fullName evidence="2">Uncharacterized protein</fullName>
    </submittedName>
</protein>
<dbReference type="HOGENOM" id="CLU_2188043_0_0_1"/>
<feature type="compositionally biased region" description="Low complexity" evidence="1">
    <location>
        <begin position="1"/>
        <end position="10"/>
    </location>
</feature>
<sequence length="109" mass="11143">MVRIAGLGRAARQEAARRRSVRRRSARGGTAGVRSRWRGGEEEVTVPGARGDGDGGEEETASALSVGGRLEKGRGPSATSVWADSTARGVGGASPGAAATWIEATRVAK</sequence>
<dbReference type="AlphaFoldDB" id="A0A0D9Y8T6"/>